<feature type="domain" description="Nse4/EID protein Nse3/MAGE-binding" evidence="10">
    <location>
        <begin position="74"/>
        <end position="128"/>
    </location>
</feature>
<dbReference type="GO" id="GO:0005634">
    <property type="term" value="C:nucleus"/>
    <property type="evidence" value="ECO:0007669"/>
    <property type="project" value="UniProtKB-SubCell"/>
</dbReference>
<evidence type="ECO:0000313" key="12">
    <source>
        <dbReference type="Proteomes" id="UP000054007"/>
    </source>
</evidence>
<evidence type="ECO:0000256" key="2">
    <source>
        <dbReference type="ARBA" id="ARBA00008997"/>
    </source>
</evidence>
<evidence type="ECO:0000313" key="11">
    <source>
        <dbReference type="EMBL" id="KIY67157.1"/>
    </source>
</evidence>
<evidence type="ECO:0000256" key="1">
    <source>
        <dbReference type="ARBA" id="ARBA00004123"/>
    </source>
</evidence>
<feature type="domain" description="Non-structural maintenance of chromosome element 4 C-terminal" evidence="9">
    <location>
        <begin position="217"/>
        <end position="304"/>
    </location>
</feature>
<protein>
    <recommendedName>
        <fullName evidence="7">Non-structural maintenance of chromosomes element 4</fullName>
    </recommendedName>
</protein>
<dbReference type="PANTHER" id="PTHR16140:SF0">
    <property type="entry name" value="NON-STRUCTURAL MAINTENANCE OF CHROMOSOMES ELEMENT 4"/>
    <property type="match status" value="1"/>
</dbReference>
<evidence type="ECO:0000256" key="4">
    <source>
        <dbReference type="ARBA" id="ARBA00023172"/>
    </source>
</evidence>
<keyword evidence="12" id="KW-1185">Reference proteome</keyword>
<evidence type="ECO:0000256" key="6">
    <source>
        <dbReference type="ARBA" id="ARBA00023242"/>
    </source>
</evidence>
<dbReference type="EMBL" id="KN880533">
    <property type="protein sequence ID" value="KIY67157.1"/>
    <property type="molecule type" value="Genomic_DNA"/>
</dbReference>
<feature type="region of interest" description="Disordered" evidence="8">
    <location>
        <begin position="1"/>
        <end position="48"/>
    </location>
</feature>
<dbReference type="InterPro" id="IPR027786">
    <property type="entry name" value="Nse4/EID"/>
</dbReference>
<keyword evidence="3 7" id="KW-0227">DNA damage</keyword>
<accession>A0A0D7B9F4</accession>
<evidence type="ECO:0000256" key="3">
    <source>
        <dbReference type="ARBA" id="ARBA00022763"/>
    </source>
</evidence>
<keyword evidence="5 7" id="KW-0234">DNA repair</keyword>
<dbReference type="Proteomes" id="UP000054007">
    <property type="component" value="Unassembled WGS sequence"/>
</dbReference>
<comment type="subcellular location">
    <subcellularLocation>
        <location evidence="1 7">Nucleus</location>
    </subcellularLocation>
</comment>
<dbReference type="Pfam" id="PF08743">
    <property type="entry name" value="Nse4_C"/>
    <property type="match status" value="1"/>
</dbReference>
<dbReference type="AlphaFoldDB" id="A0A0D7B9F4"/>
<dbReference type="Pfam" id="PF15412">
    <property type="entry name" value="Nse4-Nse3_bdg"/>
    <property type="match status" value="1"/>
</dbReference>
<evidence type="ECO:0000259" key="10">
    <source>
        <dbReference type="Pfam" id="PF15412"/>
    </source>
</evidence>
<evidence type="ECO:0000256" key="7">
    <source>
        <dbReference type="RuleBase" id="RU365071"/>
    </source>
</evidence>
<dbReference type="GO" id="GO:0006281">
    <property type="term" value="P:DNA repair"/>
    <property type="evidence" value="ECO:0007669"/>
    <property type="project" value="UniProtKB-UniRule"/>
</dbReference>
<organism evidence="11 12">
    <name type="scientific">Cylindrobasidium torrendii FP15055 ss-10</name>
    <dbReference type="NCBI Taxonomy" id="1314674"/>
    <lineage>
        <taxon>Eukaryota</taxon>
        <taxon>Fungi</taxon>
        <taxon>Dikarya</taxon>
        <taxon>Basidiomycota</taxon>
        <taxon>Agaricomycotina</taxon>
        <taxon>Agaricomycetes</taxon>
        <taxon>Agaricomycetidae</taxon>
        <taxon>Agaricales</taxon>
        <taxon>Marasmiineae</taxon>
        <taxon>Physalacriaceae</taxon>
        <taxon>Cylindrobasidium</taxon>
    </lineage>
</organism>
<evidence type="ECO:0000256" key="8">
    <source>
        <dbReference type="SAM" id="MobiDB-lite"/>
    </source>
</evidence>
<dbReference type="PANTHER" id="PTHR16140">
    <property type="entry name" value="NON-STRUCTURAL MAINTENANCE OF CHROMOSOMES ELEMENT 4"/>
    <property type="match status" value="1"/>
</dbReference>
<gene>
    <name evidence="11" type="ORF">CYLTODRAFT_376616</name>
</gene>
<name>A0A0D7B9F4_9AGAR</name>
<dbReference type="GO" id="GO:0030915">
    <property type="term" value="C:Smc5-Smc6 complex"/>
    <property type="evidence" value="ECO:0007669"/>
    <property type="project" value="UniProtKB-UniRule"/>
</dbReference>
<comment type="function">
    <text evidence="7">Component of the SMC5-SMC6 complex, that promotes sister chromatid alignment after DNA damage and facilitates double-stranded DNA breaks (DSBs) repair via homologous recombination between sister chromatids.</text>
</comment>
<proteinExistence type="inferred from homology"/>
<comment type="subunit">
    <text evidence="7">Component of the SMC5-SMC6 complex.</text>
</comment>
<reference evidence="11 12" key="1">
    <citation type="journal article" date="2015" name="Fungal Genet. Biol.">
        <title>Evolution of novel wood decay mechanisms in Agaricales revealed by the genome sequences of Fistulina hepatica and Cylindrobasidium torrendii.</title>
        <authorList>
            <person name="Floudas D."/>
            <person name="Held B.W."/>
            <person name="Riley R."/>
            <person name="Nagy L.G."/>
            <person name="Koehler G."/>
            <person name="Ransdell A.S."/>
            <person name="Younus H."/>
            <person name="Chow J."/>
            <person name="Chiniquy J."/>
            <person name="Lipzen A."/>
            <person name="Tritt A."/>
            <person name="Sun H."/>
            <person name="Haridas S."/>
            <person name="LaButti K."/>
            <person name="Ohm R.A."/>
            <person name="Kues U."/>
            <person name="Blanchette R.A."/>
            <person name="Grigoriev I.V."/>
            <person name="Minto R.E."/>
            <person name="Hibbett D.S."/>
        </authorList>
    </citation>
    <scope>NUCLEOTIDE SEQUENCE [LARGE SCALE GENOMIC DNA]</scope>
    <source>
        <strain evidence="11 12">FP15055 ss-10</strain>
    </source>
</reference>
<dbReference type="GO" id="GO:0006310">
    <property type="term" value="P:DNA recombination"/>
    <property type="evidence" value="ECO:0007669"/>
    <property type="project" value="UniProtKB-UniRule"/>
</dbReference>
<keyword evidence="4 7" id="KW-0233">DNA recombination</keyword>
<dbReference type="InterPro" id="IPR029225">
    <property type="entry name" value="Nse4_Nse3-bd"/>
</dbReference>
<evidence type="ECO:0000256" key="5">
    <source>
        <dbReference type="ARBA" id="ARBA00023204"/>
    </source>
</evidence>
<comment type="similarity">
    <text evidence="2 7">Belongs to the NSE4 family.</text>
</comment>
<dbReference type="STRING" id="1314674.A0A0D7B9F4"/>
<sequence>MSAGPSHSYDELPYDPDQAPDEKRAVRAGLRKYQSKYDPTVSEKDHNPDAMLEDLDRLNTLWQGVKNPQEATLDSAVILQMTAVGHQKARGLKSGQGAFDTDEFVAKLVSFMGGVNTTGGGDSDSEEDETAGRLDWSVIGRKALACSRRAPIPGFLLGPLSLEAKKRAQTQRAKLEINKADMRKPQEIREEDIARSENETTKNVAILENLLRDIGEPVNLFRFVINPEDFAQSVENLFHLSFLIRDGKVALETTEETGEPVIFACEAPSDEEKMDNKLMKRQIVFEFDHATWNLAKEVWNITMPPMVPQRSGPKGTRIGKKWYG</sequence>
<dbReference type="InterPro" id="IPR014854">
    <property type="entry name" value="Nse4_C"/>
</dbReference>
<dbReference type="OrthoDB" id="361242at2759"/>
<evidence type="ECO:0000259" key="9">
    <source>
        <dbReference type="Pfam" id="PF08743"/>
    </source>
</evidence>
<keyword evidence="6 7" id="KW-0539">Nucleus</keyword>